<sequence length="698" mass="78195">MTSNCLSCVSKTYNFTAVVCVISKALSVEVNEIFGLRIFSYKTSNPPLPSPPECEPLEIKEVPEPRVSFELPPPYSKSAQSRLREAFENLSEKLKSPLEIWKKDYSVVTVLCLLGLLGGAVLSLSLCRASEVKTTCTEETRPPPDSCTPLECPAGFQYSLGRCFKNTKKNGTWQEAKETCFNLGSKVFEVNRVDDKSFLLYLAGNGSYWVDSRKHSWYTYFSTGGPDDEIVEPPKREEETRTSCPNGFDPVGEKCVFFQEEEGSWDKAKEKCKSMGAELFEPDNQADVDYMISKVCNRTDVSLAYTGLSQKGKKYVWDSGRQFKSGELFKTYQSALKDETHVCLYLSCHGKKDALAKETGGDMVSFCQANRTIVKESKCGVLVDGVYETKQKNDRKGILCAHYPQARLFKLPGGDQPNLYGISCAPGFDLLGEKCVSFQRDAKSWTEAKAKCQSMGAELFEPETQNDVQYMRMKACNGSGVVVLTGLTNKDGKYAWDSGRKFYSDALLLTSLNELHKNSTPAVFVHCNNQLATAIRQSGTEKNNFFCQKNNTIFKEDSGSRPTCMRFLGCPRGFYMFKGKCLGLVRRPENCSTAGSYPWYIDRHDEMDYVCQMWSKLEVGTGLRIVDGKPMWKGVEGGDKPFIEQWKLTGVEESGDNPEHAGRLQCGGKSGDHKITFEERKSGAEPQFSFCSHYLPNW</sequence>
<dbReference type="CDD" id="cd00037">
    <property type="entry name" value="CLECT"/>
    <property type="match status" value="3"/>
</dbReference>
<dbReference type="KEGG" id="vg:80536773"/>
<dbReference type="InterPro" id="IPR042808">
    <property type="entry name" value="CLEC7A"/>
</dbReference>
<reference evidence="2" key="1">
    <citation type="journal article" date="2020" name="Infect. Genet. Evol.">
        <title>The complete genome sequence of bearded dragon adenovirus 1 harbors three genes encoding proteins of the C-type lectin-like domain superfamily.</title>
        <authorList>
            <person name="Penzes J.J."/>
            <person name="Szirovicza L."/>
            <person name="Harrach B."/>
        </authorList>
    </citation>
    <scope>NUCLEOTIDE SEQUENCE</scope>
    <source>
        <strain evidence="2">BD5H2</strain>
    </source>
</reference>
<accession>A0A6M4MJ18</accession>
<dbReference type="SUPFAM" id="SSF56436">
    <property type="entry name" value="C-type lectin-like"/>
    <property type="match status" value="3"/>
</dbReference>
<dbReference type="SMART" id="SM00034">
    <property type="entry name" value="CLECT"/>
    <property type="match status" value="2"/>
</dbReference>
<protein>
    <submittedName>
        <fullName evidence="2">ORF6</fullName>
    </submittedName>
</protein>
<feature type="domain" description="C-type lectin" evidence="1">
    <location>
        <begin position="424"/>
        <end position="548"/>
    </location>
</feature>
<dbReference type="InterPro" id="IPR016186">
    <property type="entry name" value="C-type_lectin-like/link_sf"/>
</dbReference>
<dbReference type="InterPro" id="IPR016187">
    <property type="entry name" value="CTDL_fold"/>
</dbReference>
<evidence type="ECO:0000313" key="2">
    <source>
        <dbReference type="EMBL" id="QJR83114.1"/>
    </source>
</evidence>
<evidence type="ECO:0000313" key="3">
    <source>
        <dbReference type="Proteomes" id="UP000676569"/>
    </source>
</evidence>
<dbReference type="GO" id="GO:0001872">
    <property type="term" value="F:(1-&gt;3)-beta-D-glucan binding"/>
    <property type="evidence" value="ECO:0007669"/>
    <property type="project" value="InterPro"/>
</dbReference>
<dbReference type="Pfam" id="PF00059">
    <property type="entry name" value="Lectin_C"/>
    <property type="match status" value="1"/>
</dbReference>
<feature type="domain" description="C-type lectin" evidence="1">
    <location>
        <begin position="244"/>
        <end position="375"/>
    </location>
</feature>
<dbReference type="Proteomes" id="UP000676569">
    <property type="component" value="Segment"/>
</dbReference>
<proteinExistence type="predicted"/>
<dbReference type="EMBL" id="MT050041">
    <property type="protein sequence ID" value="QJR83114.1"/>
    <property type="molecule type" value="Genomic_DNA"/>
</dbReference>
<dbReference type="RefSeq" id="YP_010798546.1">
    <property type="nucleotide sequence ID" value="NC_076486.1"/>
</dbReference>
<dbReference type="Gene3D" id="3.10.100.10">
    <property type="entry name" value="Mannose-Binding Protein A, subunit A"/>
    <property type="match status" value="3"/>
</dbReference>
<name>A0A6M4MJ18_9ADEN</name>
<keyword evidence="3" id="KW-1185">Reference proteome</keyword>
<dbReference type="PANTHER" id="PTHR47218:SF2">
    <property type="entry name" value="C-TYPE LECTIN DOMAIN-CONTAINING PROTEIN"/>
    <property type="match status" value="1"/>
</dbReference>
<dbReference type="GeneID" id="80536773"/>
<dbReference type="InterPro" id="IPR001304">
    <property type="entry name" value="C-type_lectin-like"/>
</dbReference>
<dbReference type="GO" id="GO:0071226">
    <property type="term" value="P:cellular response to molecule of fungal origin"/>
    <property type="evidence" value="ECO:0007669"/>
    <property type="project" value="InterPro"/>
</dbReference>
<organism evidence="2 3">
    <name type="scientific">Bearded dragon adenovirus 1</name>
    <dbReference type="NCBI Taxonomy" id="2729647"/>
    <lineage>
        <taxon>Viruses</taxon>
        <taxon>Varidnaviria</taxon>
        <taxon>Bamfordvirae</taxon>
        <taxon>Preplasmiviricota</taxon>
        <taxon>Polisuviricotina</taxon>
        <taxon>Pharingeaviricetes</taxon>
        <taxon>Rowavirales</taxon>
        <taxon>Adenoviridae</taxon>
        <taxon>Barthadenovirus</taxon>
        <taxon>Barthadenovirus draconis</taxon>
        <taxon>Lizard atadenovirus B</taxon>
    </lineage>
</organism>
<evidence type="ECO:0000259" key="1">
    <source>
        <dbReference type="SMART" id="SM00034"/>
    </source>
</evidence>
<dbReference type="PANTHER" id="PTHR47218">
    <property type="entry name" value="C-TYPE LECTIN DOMAIN FAMILY 7 MEMBER A"/>
    <property type="match status" value="1"/>
</dbReference>